<dbReference type="EMBL" id="VSSQ01034942">
    <property type="protein sequence ID" value="MPM87029.1"/>
    <property type="molecule type" value="Genomic_DNA"/>
</dbReference>
<dbReference type="PANTHER" id="PTHR11138">
    <property type="entry name" value="METHIONYL-TRNA FORMYLTRANSFERASE"/>
    <property type="match status" value="1"/>
</dbReference>
<sequence>MLFERMAVLGAETLRRTIAALEAGTLTRIPQDEAQATKCPMLKKEHGKLDFSQRALAVHNRVRGTNPWPGAYALLDGEPLKIHQTRMTDAPIGDEPIGLLKGNAKSGLFVRCADGWLEILELQAMGGKRLVAKNYLAGKTLEGKVLI</sequence>
<accession>A0A645DCS2</accession>
<keyword evidence="2" id="KW-0648">Protein biosynthesis</keyword>
<dbReference type="EC" id="2.1.2.9" evidence="4"/>
<evidence type="ECO:0000259" key="3">
    <source>
        <dbReference type="Pfam" id="PF02911"/>
    </source>
</evidence>
<feature type="domain" description="Formyl transferase C-terminal" evidence="3">
    <location>
        <begin position="42"/>
        <end position="139"/>
    </location>
</feature>
<keyword evidence="1 4" id="KW-0808">Transferase</keyword>
<dbReference type="CDD" id="cd08704">
    <property type="entry name" value="Met_tRNA_FMT_C"/>
    <property type="match status" value="1"/>
</dbReference>
<comment type="caution">
    <text evidence="4">The sequence shown here is derived from an EMBL/GenBank/DDBJ whole genome shotgun (WGS) entry which is preliminary data.</text>
</comment>
<evidence type="ECO:0000256" key="2">
    <source>
        <dbReference type="ARBA" id="ARBA00022917"/>
    </source>
</evidence>
<dbReference type="InterPro" id="IPR044135">
    <property type="entry name" value="Met-tRNA-FMT_C"/>
</dbReference>
<dbReference type="InterPro" id="IPR011034">
    <property type="entry name" value="Formyl_transferase-like_C_sf"/>
</dbReference>
<name>A0A645DCS2_9ZZZZ</name>
<organism evidence="4">
    <name type="scientific">bioreactor metagenome</name>
    <dbReference type="NCBI Taxonomy" id="1076179"/>
    <lineage>
        <taxon>unclassified sequences</taxon>
        <taxon>metagenomes</taxon>
        <taxon>ecological metagenomes</taxon>
    </lineage>
</organism>
<dbReference type="Pfam" id="PF02911">
    <property type="entry name" value="Formyl_trans_C"/>
    <property type="match status" value="1"/>
</dbReference>
<dbReference type="GO" id="GO:0004479">
    <property type="term" value="F:methionyl-tRNA formyltransferase activity"/>
    <property type="evidence" value="ECO:0007669"/>
    <property type="project" value="UniProtKB-EC"/>
</dbReference>
<dbReference type="PANTHER" id="PTHR11138:SF5">
    <property type="entry name" value="METHIONYL-TRNA FORMYLTRANSFERASE, MITOCHONDRIAL"/>
    <property type="match status" value="1"/>
</dbReference>
<dbReference type="InterPro" id="IPR005793">
    <property type="entry name" value="Formyl_trans_C"/>
</dbReference>
<gene>
    <name evidence="4" type="primary">fmt_40</name>
    <name evidence="4" type="ORF">SDC9_134122</name>
</gene>
<dbReference type="AlphaFoldDB" id="A0A645DCS2"/>
<dbReference type="Gene3D" id="3.40.50.12230">
    <property type="match status" value="1"/>
</dbReference>
<dbReference type="GO" id="GO:0005829">
    <property type="term" value="C:cytosol"/>
    <property type="evidence" value="ECO:0007669"/>
    <property type="project" value="TreeGrafter"/>
</dbReference>
<proteinExistence type="predicted"/>
<dbReference type="SUPFAM" id="SSF50486">
    <property type="entry name" value="FMT C-terminal domain-like"/>
    <property type="match status" value="1"/>
</dbReference>
<reference evidence="4" key="1">
    <citation type="submission" date="2019-08" db="EMBL/GenBank/DDBJ databases">
        <authorList>
            <person name="Kucharzyk K."/>
            <person name="Murdoch R.W."/>
            <person name="Higgins S."/>
            <person name="Loffler F."/>
        </authorList>
    </citation>
    <scope>NUCLEOTIDE SEQUENCE</scope>
</reference>
<evidence type="ECO:0000256" key="1">
    <source>
        <dbReference type="ARBA" id="ARBA00022679"/>
    </source>
</evidence>
<protein>
    <submittedName>
        <fullName evidence="4">Methionyl-tRNA formyltransferase</fullName>
        <ecNumber evidence="4">2.1.2.9</ecNumber>
    </submittedName>
</protein>
<evidence type="ECO:0000313" key="4">
    <source>
        <dbReference type="EMBL" id="MPM87029.1"/>
    </source>
</evidence>